<protein>
    <submittedName>
        <fullName evidence="10">Ger(X)C family spore germination protein</fullName>
    </submittedName>
</protein>
<evidence type="ECO:0000259" key="9">
    <source>
        <dbReference type="Pfam" id="PF25198"/>
    </source>
</evidence>
<evidence type="ECO:0000259" key="8">
    <source>
        <dbReference type="Pfam" id="PF05504"/>
    </source>
</evidence>
<dbReference type="PANTHER" id="PTHR35789:SF1">
    <property type="entry name" value="SPORE GERMINATION PROTEIN B3"/>
    <property type="match status" value="1"/>
</dbReference>
<evidence type="ECO:0000256" key="3">
    <source>
        <dbReference type="ARBA" id="ARBA00022544"/>
    </source>
</evidence>
<reference evidence="10 11" key="1">
    <citation type="submission" date="2020-02" db="EMBL/GenBank/DDBJ databases">
        <title>Bacillus aquiflavi sp. nov., isolated from yellow water of strong flavor Chinese baijiu in Yibin region of China.</title>
        <authorList>
            <person name="Xie J."/>
        </authorList>
    </citation>
    <scope>NUCLEOTIDE SEQUENCE [LARGE SCALE GENOMIC DNA]</scope>
    <source>
        <strain evidence="10 11">SA4</strain>
    </source>
</reference>
<evidence type="ECO:0000256" key="4">
    <source>
        <dbReference type="ARBA" id="ARBA00022729"/>
    </source>
</evidence>
<dbReference type="InterPro" id="IPR046953">
    <property type="entry name" value="Spore_GerAC-like_C"/>
</dbReference>
<dbReference type="NCBIfam" id="TIGR02887">
    <property type="entry name" value="spore_ger_x_C"/>
    <property type="match status" value="1"/>
</dbReference>
<keyword evidence="4" id="KW-0732">Signal</keyword>
<accession>A0A6M0QBL7</accession>
<keyword evidence="11" id="KW-1185">Reference proteome</keyword>
<evidence type="ECO:0000256" key="1">
    <source>
        <dbReference type="ARBA" id="ARBA00004635"/>
    </source>
</evidence>
<evidence type="ECO:0000313" key="10">
    <source>
        <dbReference type="EMBL" id="NEY73725.1"/>
    </source>
</evidence>
<dbReference type="GO" id="GO:0009847">
    <property type="term" value="P:spore germination"/>
    <property type="evidence" value="ECO:0007669"/>
    <property type="project" value="InterPro"/>
</dbReference>
<evidence type="ECO:0000256" key="5">
    <source>
        <dbReference type="ARBA" id="ARBA00023136"/>
    </source>
</evidence>
<evidence type="ECO:0000256" key="2">
    <source>
        <dbReference type="ARBA" id="ARBA00007886"/>
    </source>
</evidence>
<evidence type="ECO:0000256" key="7">
    <source>
        <dbReference type="ARBA" id="ARBA00023288"/>
    </source>
</evidence>
<comment type="subcellular location">
    <subcellularLocation>
        <location evidence="1">Membrane</location>
        <topology evidence="1">Lipid-anchor</topology>
    </subcellularLocation>
</comment>
<sequence>MDKLFITFSILLFLTGCAERIEQPSLEDIGMVGSMGFDVAEDDKIRVTISLPLPGQGDNGEIQFTENVTLAHEAIRALSRVSDRDLSVAQLRTVLFSEEFAKEVGLKKITHYLYRNPMVGDTVFIAVVKGKAEDILTKKYKANKSNSEYLNNLLHPRSSTAFHPFTTLHDFTFYKTSETGDPMTPYLEDTIEGLRISKVALFDYDKMIKTLDPEEALIASALHDDRTLADMKLNLEGDEEDSFENQIMLNFVQSKVKITSNGSLEKPFFNIKLQLTANVLEYHGPLQLDQDSDINNLEERINKELKSRAEKTIEGFKEAGVDPVLLGEHLRAHISQDEWTKDKWKEALPKMTYEVDVITEIKNSGTIR</sequence>
<comment type="similarity">
    <text evidence="2">Belongs to the GerABKC lipoprotein family.</text>
</comment>
<gene>
    <name evidence="10" type="ORF">G4D63_18585</name>
</gene>
<proteinExistence type="inferred from homology"/>
<dbReference type="Proteomes" id="UP000481043">
    <property type="component" value="Unassembled WGS sequence"/>
</dbReference>
<dbReference type="EMBL" id="JAAIWM010000009">
    <property type="protein sequence ID" value="NEY73725.1"/>
    <property type="molecule type" value="Genomic_DNA"/>
</dbReference>
<dbReference type="PROSITE" id="PS51257">
    <property type="entry name" value="PROKAR_LIPOPROTEIN"/>
    <property type="match status" value="1"/>
</dbReference>
<dbReference type="Gene3D" id="3.30.300.210">
    <property type="entry name" value="Nutrient germinant receptor protein C, domain 3"/>
    <property type="match status" value="1"/>
</dbReference>
<keyword evidence="5" id="KW-0472">Membrane</keyword>
<keyword evidence="6" id="KW-0564">Palmitate</keyword>
<evidence type="ECO:0000313" key="11">
    <source>
        <dbReference type="Proteomes" id="UP000481043"/>
    </source>
</evidence>
<dbReference type="AlphaFoldDB" id="A0A6M0QBL7"/>
<feature type="domain" description="Spore germination GerAC-like C-terminal" evidence="8">
    <location>
        <begin position="198"/>
        <end position="365"/>
    </location>
</feature>
<dbReference type="PANTHER" id="PTHR35789">
    <property type="entry name" value="SPORE GERMINATION PROTEIN B3"/>
    <property type="match status" value="1"/>
</dbReference>
<dbReference type="InterPro" id="IPR057336">
    <property type="entry name" value="GerAC_N"/>
</dbReference>
<dbReference type="Pfam" id="PF25198">
    <property type="entry name" value="Spore_GerAC_N"/>
    <property type="match status" value="1"/>
</dbReference>
<dbReference type="InterPro" id="IPR008844">
    <property type="entry name" value="Spore_GerAC-like"/>
</dbReference>
<evidence type="ECO:0000256" key="6">
    <source>
        <dbReference type="ARBA" id="ARBA00023139"/>
    </source>
</evidence>
<feature type="domain" description="Spore germination protein N-terminal" evidence="9">
    <location>
        <begin position="25"/>
        <end position="188"/>
    </location>
</feature>
<dbReference type="InterPro" id="IPR038501">
    <property type="entry name" value="Spore_GerAC_C_sf"/>
</dbReference>
<dbReference type="GO" id="GO:0016020">
    <property type="term" value="C:membrane"/>
    <property type="evidence" value="ECO:0007669"/>
    <property type="project" value="UniProtKB-SubCell"/>
</dbReference>
<name>A0A6M0QBL7_9BACI</name>
<comment type="caution">
    <text evidence="10">The sequence shown here is derived from an EMBL/GenBank/DDBJ whole genome shotgun (WGS) entry which is preliminary data.</text>
</comment>
<dbReference type="Pfam" id="PF05504">
    <property type="entry name" value="Spore_GerAC"/>
    <property type="match status" value="1"/>
</dbReference>
<keyword evidence="3" id="KW-0309">Germination</keyword>
<organism evidence="10 11">
    <name type="scientific">Bacillus mesophilus</name>
    <dbReference type="NCBI Taxonomy" id="1808955"/>
    <lineage>
        <taxon>Bacteria</taxon>
        <taxon>Bacillati</taxon>
        <taxon>Bacillota</taxon>
        <taxon>Bacilli</taxon>
        <taxon>Bacillales</taxon>
        <taxon>Bacillaceae</taxon>
        <taxon>Bacillus</taxon>
    </lineage>
</organism>
<dbReference type="RefSeq" id="WP_163181540.1">
    <property type="nucleotide sequence ID" value="NZ_JAAIWM010000009.1"/>
</dbReference>
<keyword evidence="7" id="KW-0449">Lipoprotein</keyword>